<evidence type="ECO:0000313" key="1">
    <source>
        <dbReference type="WBParaSite" id="ASIM_0000445201-mRNA-1"/>
    </source>
</evidence>
<sequence length="220" mass="25331">LISSQGEFSTTTVDLTNQSSRTWLATKLLLATVYDYFKVYVGWAVGQPLEDVPAAREQRKYHFILHDIRSITLPEMMRKLLTRGDFRAALELAERYDVIDVDFVYKEQWRQIGLQADENAVNEVLACVRDHCWVVSECVSSRVADLGVHRVLIALAQKLTQSNGADAQRAFVLHCARILRLLNDDDTDSVQMYFDLRDKSLLEVAIFFAQARFIHLFLFR</sequence>
<dbReference type="AlphaFoldDB" id="A0A0M3JA32"/>
<organism evidence="1">
    <name type="scientific">Anisakis simplex</name>
    <name type="common">Herring worm</name>
    <dbReference type="NCBI Taxonomy" id="6269"/>
    <lineage>
        <taxon>Eukaryota</taxon>
        <taxon>Metazoa</taxon>
        <taxon>Ecdysozoa</taxon>
        <taxon>Nematoda</taxon>
        <taxon>Chromadorea</taxon>
        <taxon>Rhabditida</taxon>
        <taxon>Spirurina</taxon>
        <taxon>Ascaridomorpha</taxon>
        <taxon>Ascaridoidea</taxon>
        <taxon>Anisakidae</taxon>
        <taxon>Anisakis</taxon>
        <taxon>Anisakis simplex complex</taxon>
    </lineage>
</organism>
<protein>
    <submittedName>
        <fullName evidence="1">Nuclear pore complex protein Nup85</fullName>
    </submittedName>
</protein>
<dbReference type="PANTHER" id="PTHR15922:SF2">
    <property type="entry name" value="NBAS SUBUNIT OF NRZ TETHERING COMPLEX"/>
    <property type="match status" value="1"/>
</dbReference>
<dbReference type="PANTHER" id="PTHR15922">
    <property type="entry name" value="NEUROBLASTOMA-AMPLIFIED SEQUENCE"/>
    <property type="match status" value="1"/>
</dbReference>
<dbReference type="GO" id="GO:0070939">
    <property type="term" value="C:Dsl1/NZR complex"/>
    <property type="evidence" value="ECO:0007669"/>
    <property type="project" value="TreeGrafter"/>
</dbReference>
<dbReference type="WBParaSite" id="ASIM_0000445201-mRNA-1">
    <property type="protein sequence ID" value="ASIM_0000445201-mRNA-1"/>
    <property type="gene ID" value="ASIM_0000445201"/>
</dbReference>
<dbReference type="GO" id="GO:0006890">
    <property type="term" value="P:retrograde vesicle-mediated transport, Golgi to endoplasmic reticulum"/>
    <property type="evidence" value="ECO:0007669"/>
    <property type="project" value="TreeGrafter"/>
</dbReference>
<reference evidence="1" key="1">
    <citation type="submission" date="2017-02" db="UniProtKB">
        <authorList>
            <consortium name="WormBaseParasite"/>
        </authorList>
    </citation>
    <scope>IDENTIFICATION</scope>
</reference>
<name>A0A0M3JA32_ANISI</name>
<dbReference type="GO" id="GO:0000149">
    <property type="term" value="F:SNARE binding"/>
    <property type="evidence" value="ECO:0007669"/>
    <property type="project" value="TreeGrafter"/>
</dbReference>
<proteinExistence type="predicted"/>
<accession>A0A0M3JA32</accession>